<dbReference type="PROSITE" id="PS50005">
    <property type="entry name" value="TPR"/>
    <property type="match status" value="1"/>
</dbReference>
<dbReference type="EC" id="2.4.-.-" evidence="4"/>
<feature type="domain" description="Glycosyltransferase 2-like" evidence="3">
    <location>
        <begin position="8"/>
        <end position="127"/>
    </location>
</feature>
<evidence type="ECO:0000313" key="5">
    <source>
        <dbReference type="Proteomes" id="UP000831782"/>
    </source>
</evidence>
<keyword evidence="4" id="KW-0328">Glycosyltransferase</keyword>
<accession>A0ABY4EQX9</accession>
<keyword evidence="5" id="KW-1185">Reference proteome</keyword>
<evidence type="ECO:0000256" key="2">
    <source>
        <dbReference type="SAM" id="Coils"/>
    </source>
</evidence>
<name>A0ABY4EQX9_9BACI</name>
<dbReference type="Proteomes" id="UP000831782">
    <property type="component" value="Chromosome"/>
</dbReference>
<sequence>MKEKRTLSLCMIVKDEEVHLGRCLDSVKKHVDEMIIVDTGSNDNTMEIAKSYGAKVYRHQWTDDFSEARNYGIEKATGDWILWMDADEVVDEEEGHQLREVLSLDQEQLASITLINYIGEEPPSEQRAYILQQHRLFRTDIGLRFVGSIHEQLNVKDVLSDSIELKQLPVTIYHYGYLDSYTSEKNKNERNLNMLEKEKEKSEYSPWIDYHIASEYYRMGEYEEAFDAVNESLYQFIEAGQLPPSLLYKLKYETMLMTGSYDGAYPSIDKAIMLYEDYVDLHFYKGVILFQMDMFNEALTTFKHCLELGEENTHHLILKGVGSFHAWYWIGQCYENLDMPFDAASSYQQCLSQDPEHKEATEALQLLEQQQPELTASRSNGDITISLCMIVKDEEESIERVLQSVHDIVDEINIVDTGSADNTKRIVKKFNANIYDYEWHDHFADARNFAFSKATKEYILWLDADDVLLEKDRGLFKQLKKTLPRDIDTVTMPYHLAFDDAGNVTSSLRRNRLVKSSRQFQWMGAVHEYLAVSGKSYHSDVAITHRKNKAYTDRNLKIYRKMQENGEEFSPRERYYFANELRDHGLNEEAIENYKEFLEGKKGWIEDNIQACLKLADCYGKLEINDEQYLSLFKTFQFDQPRADICCEIGRLKINEKLYHQAIYWFKQALALPDPPNRMSMSNPANWTWVPHLQLCVCYDHIGMPEKAYEHNELAKSYNPTHSSILFNEKYFNNAYADWFKPKE</sequence>
<evidence type="ECO:0000259" key="3">
    <source>
        <dbReference type="Pfam" id="PF00535"/>
    </source>
</evidence>
<dbReference type="InterPro" id="IPR001173">
    <property type="entry name" value="Glyco_trans_2-like"/>
</dbReference>
<dbReference type="CDD" id="cd02511">
    <property type="entry name" value="Beta4Glucosyltransferase"/>
    <property type="match status" value="2"/>
</dbReference>
<dbReference type="EMBL" id="CP095072">
    <property type="protein sequence ID" value="UOQ46770.1"/>
    <property type="molecule type" value="Genomic_DNA"/>
</dbReference>
<dbReference type="PANTHER" id="PTHR43630">
    <property type="entry name" value="POLY-BETA-1,6-N-ACETYL-D-GLUCOSAMINE SYNTHASE"/>
    <property type="match status" value="1"/>
</dbReference>
<dbReference type="SUPFAM" id="SSF48452">
    <property type="entry name" value="TPR-like"/>
    <property type="match status" value="2"/>
</dbReference>
<dbReference type="Pfam" id="PF13174">
    <property type="entry name" value="TPR_6"/>
    <property type="match status" value="1"/>
</dbReference>
<dbReference type="RefSeq" id="WP_244715226.1">
    <property type="nucleotide sequence ID" value="NZ_CP095072.1"/>
</dbReference>
<protein>
    <submittedName>
        <fullName evidence="4">Glycosyltransferase</fullName>
        <ecNumber evidence="4">2.4.-.-</ecNumber>
    </submittedName>
</protein>
<gene>
    <name evidence="4" type="ORF">MUN88_11745</name>
</gene>
<dbReference type="GO" id="GO:0016757">
    <property type="term" value="F:glycosyltransferase activity"/>
    <property type="evidence" value="ECO:0007669"/>
    <property type="project" value="UniProtKB-KW"/>
</dbReference>
<feature type="coiled-coil region" evidence="2">
    <location>
        <begin position="178"/>
        <end position="205"/>
    </location>
</feature>
<dbReference type="SUPFAM" id="SSF53448">
    <property type="entry name" value="Nucleotide-diphospho-sugar transferases"/>
    <property type="match status" value="2"/>
</dbReference>
<proteinExistence type="predicted"/>
<dbReference type="SMART" id="SM00028">
    <property type="entry name" value="TPR"/>
    <property type="match status" value="5"/>
</dbReference>
<dbReference type="InterPro" id="IPR029044">
    <property type="entry name" value="Nucleotide-diphossugar_trans"/>
</dbReference>
<keyword evidence="4" id="KW-0808">Transferase</keyword>
<organism evidence="4 5">
    <name type="scientific">Gracilibacillus caseinilyticus</name>
    <dbReference type="NCBI Taxonomy" id="2932256"/>
    <lineage>
        <taxon>Bacteria</taxon>
        <taxon>Bacillati</taxon>
        <taxon>Bacillota</taxon>
        <taxon>Bacilli</taxon>
        <taxon>Bacillales</taxon>
        <taxon>Bacillaceae</taxon>
        <taxon>Gracilibacillus</taxon>
    </lineage>
</organism>
<feature type="repeat" description="TPR" evidence="1">
    <location>
        <begin position="279"/>
        <end position="312"/>
    </location>
</feature>
<dbReference type="InterPro" id="IPR019734">
    <property type="entry name" value="TPR_rpt"/>
</dbReference>
<evidence type="ECO:0000313" key="4">
    <source>
        <dbReference type="EMBL" id="UOQ46770.1"/>
    </source>
</evidence>
<keyword evidence="2" id="KW-0175">Coiled coil</keyword>
<dbReference type="Gene3D" id="3.90.550.10">
    <property type="entry name" value="Spore Coat Polysaccharide Biosynthesis Protein SpsA, Chain A"/>
    <property type="match status" value="2"/>
</dbReference>
<dbReference type="PANTHER" id="PTHR43630:SF2">
    <property type="entry name" value="GLYCOSYLTRANSFERASE"/>
    <property type="match status" value="1"/>
</dbReference>
<evidence type="ECO:0000256" key="1">
    <source>
        <dbReference type="PROSITE-ProRule" id="PRU00339"/>
    </source>
</evidence>
<keyword evidence="1" id="KW-0802">TPR repeat</keyword>
<reference evidence="4 5" key="1">
    <citation type="submission" date="2022-04" db="EMBL/GenBank/DDBJ databases">
        <title>Gracilibacillus sp. isolated from saltern.</title>
        <authorList>
            <person name="Won M."/>
            <person name="Lee C.-M."/>
            <person name="Woen H.-Y."/>
            <person name="Kwon S.-W."/>
        </authorList>
    </citation>
    <scope>NUCLEOTIDE SEQUENCE [LARGE SCALE GENOMIC DNA]</scope>
    <source>
        <strain evidence="4 5">SSWR10-1</strain>
    </source>
</reference>
<feature type="domain" description="Glycosyltransferase 2-like" evidence="3">
    <location>
        <begin position="386"/>
        <end position="471"/>
    </location>
</feature>
<dbReference type="Pfam" id="PF00535">
    <property type="entry name" value="Glycos_transf_2"/>
    <property type="match status" value="2"/>
</dbReference>
<dbReference type="Gene3D" id="1.25.40.10">
    <property type="entry name" value="Tetratricopeptide repeat domain"/>
    <property type="match status" value="2"/>
</dbReference>
<dbReference type="InterPro" id="IPR011990">
    <property type="entry name" value="TPR-like_helical_dom_sf"/>
</dbReference>